<evidence type="ECO:0000256" key="4">
    <source>
        <dbReference type="ARBA" id="ARBA00022801"/>
    </source>
</evidence>
<sequence>MKQFWVTFFGSIFGVIVGSVVTMLLGVFLIAGLIASAAQSSDPAPVIPSANVVLSLDLREARNDQPSRSPFAFADPLSTVDLVRALERAESDSRVSGLFIRANEYGLPPAQAEEIHRAIAAFRASGRFVIVHAQGFEGTSATNYFAVSGADEIWLQDTATFSASGLYGEVPFFGGLLERFEGRAEFIQFEDFKNAPNSYTESGFTEEHREATLGYFNGIFDTIIDTTAADRGQTPEAMRALIEDAPYSAEEALDAGLVDQLGQVVDARQAALDRAGASQLTDLYDYASSALMHQSGPVIALIEGQGAIVTGSAPPGLFGGDEMIGSDMMAESILSAARDASVRAIVLRIDSPGGSSIASDQVWDAVRRAREAGKPVIVSMGGAAASGGYYIAAPADYIVSNATTITGSIGVYGGKINLHDTLGLVGVNIEPISVGGEFTDAYSGQTDWTDAQRAELEALLGDIYADFTERVSDGRILPIERVLEIARGRVWTGAQALELDLVDEIGGLREAVAAARRLADIEEGAPVNLRRYPARPTPFEAFQQMFGVTAESAETLAQLNALMQLPEVRAALDARTMNGQGNELRAPHSAPN</sequence>
<evidence type="ECO:0000259" key="8">
    <source>
        <dbReference type="Pfam" id="PF01343"/>
    </source>
</evidence>
<dbReference type="NCBIfam" id="TIGR00706">
    <property type="entry name" value="SppA_dom"/>
    <property type="match status" value="1"/>
</dbReference>
<dbReference type="InterPro" id="IPR002142">
    <property type="entry name" value="Peptidase_S49"/>
</dbReference>
<dbReference type="InterPro" id="IPR047217">
    <property type="entry name" value="S49_SppA_67K_type_N"/>
</dbReference>
<protein>
    <submittedName>
        <fullName evidence="9">Signal peptide peptidase SppA</fullName>
    </submittedName>
</protein>
<dbReference type="InterPro" id="IPR004635">
    <property type="entry name" value="Pept_S49_SppA"/>
</dbReference>
<dbReference type="Gene3D" id="6.20.330.10">
    <property type="match status" value="1"/>
</dbReference>
<dbReference type="SUPFAM" id="SSF52096">
    <property type="entry name" value="ClpP/crotonase"/>
    <property type="match status" value="2"/>
</dbReference>
<reference evidence="10" key="1">
    <citation type="journal article" date="2019" name="Int. J. Syst. Evol. Microbiol.">
        <title>The Global Catalogue of Microorganisms (GCM) 10K type strain sequencing project: providing services to taxonomists for standard genome sequencing and annotation.</title>
        <authorList>
            <consortium name="The Broad Institute Genomics Platform"/>
            <consortium name="The Broad Institute Genome Sequencing Center for Infectious Disease"/>
            <person name="Wu L."/>
            <person name="Ma J."/>
        </authorList>
    </citation>
    <scope>NUCLEOTIDE SEQUENCE [LARGE SCALE GENOMIC DNA]</scope>
    <source>
        <strain evidence="10">KCTC 52487</strain>
    </source>
</reference>
<evidence type="ECO:0000256" key="1">
    <source>
        <dbReference type="ARBA" id="ARBA00004370"/>
    </source>
</evidence>
<dbReference type="InterPro" id="IPR004634">
    <property type="entry name" value="Pept_S49_pIV"/>
</dbReference>
<evidence type="ECO:0000256" key="3">
    <source>
        <dbReference type="ARBA" id="ARBA00022670"/>
    </source>
</evidence>
<dbReference type="CDD" id="cd07023">
    <property type="entry name" value="S49_Sppa_N_C"/>
    <property type="match status" value="1"/>
</dbReference>
<organism evidence="9 10">
    <name type="scientific">Hyphobacterium vulgare</name>
    <dbReference type="NCBI Taxonomy" id="1736751"/>
    <lineage>
        <taxon>Bacteria</taxon>
        <taxon>Pseudomonadati</taxon>
        <taxon>Pseudomonadota</taxon>
        <taxon>Alphaproteobacteria</taxon>
        <taxon>Maricaulales</taxon>
        <taxon>Maricaulaceae</taxon>
        <taxon>Hyphobacterium</taxon>
    </lineage>
</organism>
<dbReference type="PANTHER" id="PTHR33209:SF1">
    <property type="entry name" value="PEPTIDASE S49 DOMAIN-CONTAINING PROTEIN"/>
    <property type="match status" value="1"/>
</dbReference>
<keyword evidence="7" id="KW-1133">Transmembrane helix</keyword>
<evidence type="ECO:0000256" key="7">
    <source>
        <dbReference type="SAM" id="Phobius"/>
    </source>
</evidence>
<keyword evidence="6 7" id="KW-0472">Membrane</keyword>
<keyword evidence="3" id="KW-0645">Protease</keyword>
<evidence type="ECO:0000313" key="10">
    <source>
        <dbReference type="Proteomes" id="UP001595379"/>
    </source>
</evidence>
<dbReference type="PANTHER" id="PTHR33209">
    <property type="entry name" value="PROTEASE 4"/>
    <property type="match status" value="1"/>
</dbReference>
<dbReference type="RefSeq" id="WP_343164100.1">
    <property type="nucleotide sequence ID" value="NZ_JBHRSV010000001.1"/>
</dbReference>
<gene>
    <name evidence="9" type="primary">sppA</name>
    <name evidence="9" type="ORF">ACFOOR_03805</name>
</gene>
<evidence type="ECO:0000256" key="2">
    <source>
        <dbReference type="ARBA" id="ARBA00008683"/>
    </source>
</evidence>
<dbReference type="Gene3D" id="3.90.226.10">
    <property type="entry name" value="2-enoyl-CoA Hydratase, Chain A, domain 1"/>
    <property type="match status" value="2"/>
</dbReference>
<feature type="domain" description="Peptidase S49" evidence="8">
    <location>
        <begin position="369"/>
        <end position="521"/>
    </location>
</feature>
<dbReference type="PIRSF" id="PIRSF001217">
    <property type="entry name" value="Protease_4_SppA"/>
    <property type="match status" value="1"/>
</dbReference>
<keyword evidence="7" id="KW-0812">Transmembrane</keyword>
<keyword evidence="4" id="KW-0378">Hydrolase</keyword>
<evidence type="ECO:0000256" key="5">
    <source>
        <dbReference type="ARBA" id="ARBA00022825"/>
    </source>
</evidence>
<dbReference type="Proteomes" id="UP001595379">
    <property type="component" value="Unassembled WGS sequence"/>
</dbReference>
<keyword evidence="5" id="KW-0720">Serine protease</keyword>
<dbReference type="Pfam" id="PF01343">
    <property type="entry name" value="Peptidase_S49"/>
    <property type="match status" value="2"/>
</dbReference>
<evidence type="ECO:0000313" key="9">
    <source>
        <dbReference type="EMBL" id="MFC2925223.1"/>
    </source>
</evidence>
<accession>A0ABV6ZUZ4</accession>
<feature type="domain" description="Peptidase S49" evidence="8">
    <location>
        <begin position="129"/>
        <end position="274"/>
    </location>
</feature>
<name>A0ABV6ZUZ4_9PROT</name>
<dbReference type="EMBL" id="JBHRSV010000001">
    <property type="protein sequence ID" value="MFC2925223.1"/>
    <property type="molecule type" value="Genomic_DNA"/>
</dbReference>
<evidence type="ECO:0000256" key="6">
    <source>
        <dbReference type="ARBA" id="ARBA00023136"/>
    </source>
</evidence>
<dbReference type="InterPro" id="IPR029045">
    <property type="entry name" value="ClpP/crotonase-like_dom_sf"/>
</dbReference>
<comment type="subcellular location">
    <subcellularLocation>
        <location evidence="1">Membrane</location>
    </subcellularLocation>
</comment>
<comment type="similarity">
    <text evidence="2">Belongs to the peptidase S49 family.</text>
</comment>
<dbReference type="InterPro" id="IPR047272">
    <property type="entry name" value="S49_SppA_C"/>
</dbReference>
<feature type="transmembrane region" description="Helical" evidence="7">
    <location>
        <begin position="12"/>
        <end position="35"/>
    </location>
</feature>
<keyword evidence="10" id="KW-1185">Reference proteome</keyword>
<dbReference type="CDD" id="cd07018">
    <property type="entry name" value="S49_SppA_67K_type"/>
    <property type="match status" value="1"/>
</dbReference>
<comment type="caution">
    <text evidence="9">The sequence shown here is derived from an EMBL/GenBank/DDBJ whole genome shotgun (WGS) entry which is preliminary data.</text>
</comment>
<proteinExistence type="inferred from homology"/>